<evidence type="ECO:0000313" key="2">
    <source>
        <dbReference type="Proteomes" id="UP000478052"/>
    </source>
</evidence>
<comment type="caution">
    <text evidence="1">The sequence shown here is derived from an EMBL/GenBank/DDBJ whole genome shotgun (WGS) entry which is preliminary data.</text>
</comment>
<gene>
    <name evidence="1" type="ORF">FWK35_00006403</name>
</gene>
<dbReference type="EMBL" id="VUJU01002914">
    <property type="protein sequence ID" value="KAF0759690.1"/>
    <property type="molecule type" value="Genomic_DNA"/>
</dbReference>
<dbReference type="Proteomes" id="UP000478052">
    <property type="component" value="Unassembled WGS sequence"/>
</dbReference>
<protein>
    <submittedName>
        <fullName evidence="1">Craniofacial development protein 2-like</fullName>
    </submittedName>
</protein>
<organism evidence="1 2">
    <name type="scientific">Aphis craccivora</name>
    <name type="common">Cowpea aphid</name>
    <dbReference type="NCBI Taxonomy" id="307492"/>
    <lineage>
        <taxon>Eukaryota</taxon>
        <taxon>Metazoa</taxon>
        <taxon>Ecdysozoa</taxon>
        <taxon>Arthropoda</taxon>
        <taxon>Hexapoda</taxon>
        <taxon>Insecta</taxon>
        <taxon>Pterygota</taxon>
        <taxon>Neoptera</taxon>
        <taxon>Paraneoptera</taxon>
        <taxon>Hemiptera</taxon>
        <taxon>Sternorrhyncha</taxon>
        <taxon>Aphidomorpha</taxon>
        <taxon>Aphidoidea</taxon>
        <taxon>Aphididae</taxon>
        <taxon>Aphidini</taxon>
        <taxon>Aphis</taxon>
        <taxon>Aphis</taxon>
    </lineage>
</organism>
<dbReference type="OrthoDB" id="6618607at2759"/>
<accession>A0A6G0YQ67</accession>
<reference evidence="1 2" key="1">
    <citation type="submission" date="2019-08" db="EMBL/GenBank/DDBJ databases">
        <title>Whole genome of Aphis craccivora.</title>
        <authorList>
            <person name="Voronova N.V."/>
            <person name="Shulinski R.S."/>
            <person name="Bandarenka Y.V."/>
            <person name="Zhorov D.G."/>
            <person name="Warner D."/>
        </authorList>
    </citation>
    <scope>NUCLEOTIDE SEQUENCE [LARGE SCALE GENOMIC DNA]</scope>
    <source>
        <strain evidence="1">180601</strain>
        <tissue evidence="1">Whole Body</tissue>
    </source>
</reference>
<proteinExistence type="predicted"/>
<name>A0A6G0YQ67_APHCR</name>
<keyword evidence="2" id="KW-1185">Reference proteome</keyword>
<dbReference type="AlphaFoldDB" id="A0A6G0YQ67"/>
<evidence type="ECO:0000313" key="1">
    <source>
        <dbReference type="EMBL" id="KAF0759690.1"/>
    </source>
</evidence>
<sequence length="252" mass="28893">MTGRTVIAVSSGPSGARCLGVRYKRRGARENRRYHVAQAVNVVDGCTDATRAGRILVRGGAKELALRVWRTQDPELRTELTLISWLSQSPYTENTLITKQQQQLLRTLELSDIIIGIWNLDITAFQEVRWEDSGSITSQGMTMFYSGGTKYDFTPTEDKHDDIKTAFYDELEMLYDSLPNWKPKIGKETMYKPTIGKESLHRETNEIGSMLVTFASNRNMVDKEPNRLCTSRQSDKVKRHRCKKHERKQCNI</sequence>